<dbReference type="Proteomes" id="UP000248840">
    <property type="component" value="Unassembled WGS sequence"/>
</dbReference>
<name>A0A328Y8N4_9FLAO</name>
<protein>
    <submittedName>
        <fullName evidence="4">L-alanine-DL-glutamate epimerase-like enolase superfamily enzyme</fullName>
    </submittedName>
</protein>
<dbReference type="PANTHER" id="PTHR48080:SF3">
    <property type="entry name" value="ENOLASE SUPERFAMILY MEMBER DDB_G0284701"/>
    <property type="match status" value="1"/>
</dbReference>
<dbReference type="InterPro" id="IPR029017">
    <property type="entry name" value="Enolase-like_N"/>
</dbReference>
<dbReference type="SUPFAM" id="SSF54826">
    <property type="entry name" value="Enolase N-terminal domain-like"/>
    <property type="match status" value="1"/>
</dbReference>
<dbReference type="OrthoDB" id="9775391at2"/>
<dbReference type="InterPro" id="IPR034593">
    <property type="entry name" value="DgoD-like"/>
</dbReference>
<dbReference type="RefSeq" id="WP_112114052.1">
    <property type="nucleotide sequence ID" value="NZ_QLSZ01000014.1"/>
</dbReference>
<evidence type="ECO:0000259" key="3">
    <source>
        <dbReference type="Pfam" id="PF13378"/>
    </source>
</evidence>
<proteinExistence type="inferred from homology"/>
<keyword evidence="2" id="KW-0479">Metal-binding</keyword>
<dbReference type="InterPro" id="IPR036849">
    <property type="entry name" value="Enolase-like_C_sf"/>
</dbReference>
<feature type="domain" description="Enolase C-terminal" evidence="3">
    <location>
        <begin position="135"/>
        <end position="330"/>
    </location>
</feature>
<comment type="similarity">
    <text evidence="1">Belongs to the mandelate racemase/muconate lactonizing enzyme family.</text>
</comment>
<dbReference type="SUPFAM" id="SSF51604">
    <property type="entry name" value="Enolase C-terminal domain-like"/>
    <property type="match status" value="1"/>
</dbReference>
<dbReference type="PANTHER" id="PTHR48080">
    <property type="entry name" value="D-GALACTONATE DEHYDRATASE-RELATED"/>
    <property type="match status" value="1"/>
</dbReference>
<gene>
    <name evidence="4" type="ORF">CLV55_1143</name>
</gene>
<dbReference type="GO" id="GO:0046872">
    <property type="term" value="F:metal ion binding"/>
    <property type="evidence" value="ECO:0007669"/>
    <property type="project" value="UniProtKB-KW"/>
</dbReference>
<evidence type="ECO:0000256" key="2">
    <source>
        <dbReference type="ARBA" id="ARBA00022723"/>
    </source>
</evidence>
<dbReference type="InterPro" id="IPR029065">
    <property type="entry name" value="Enolase_C-like"/>
</dbReference>
<accession>A0A328Y8N4</accession>
<dbReference type="Gene3D" id="3.30.390.10">
    <property type="entry name" value="Enolase-like, N-terminal domain"/>
    <property type="match status" value="1"/>
</dbReference>
<organism evidence="4 5">
    <name type="scientific">Flavobacterium aciduliphilum</name>
    <dbReference type="NCBI Taxonomy" id="1101402"/>
    <lineage>
        <taxon>Bacteria</taxon>
        <taxon>Pseudomonadati</taxon>
        <taxon>Bacteroidota</taxon>
        <taxon>Flavobacteriia</taxon>
        <taxon>Flavobacteriales</taxon>
        <taxon>Flavobacteriaceae</taxon>
        <taxon>Flavobacterium</taxon>
    </lineage>
</organism>
<evidence type="ECO:0000256" key="1">
    <source>
        <dbReference type="ARBA" id="ARBA00008031"/>
    </source>
</evidence>
<reference evidence="4 5" key="1">
    <citation type="submission" date="2018-06" db="EMBL/GenBank/DDBJ databases">
        <title>Genomic Encyclopedia of Archaeal and Bacterial Type Strains, Phase II (KMG-II): from individual species to whole genera.</title>
        <authorList>
            <person name="Goeker M."/>
        </authorList>
    </citation>
    <scope>NUCLEOTIDE SEQUENCE [LARGE SCALE GENOMIC DNA]</scope>
    <source>
        <strain evidence="4 5">DSM 25663</strain>
    </source>
</reference>
<dbReference type="GO" id="GO:0016854">
    <property type="term" value="F:racemase and epimerase activity"/>
    <property type="evidence" value="ECO:0007669"/>
    <property type="project" value="UniProtKB-ARBA"/>
</dbReference>
<dbReference type="AlphaFoldDB" id="A0A328Y8N4"/>
<evidence type="ECO:0000313" key="4">
    <source>
        <dbReference type="EMBL" id="RAR69960.1"/>
    </source>
</evidence>
<dbReference type="EMBL" id="QLSZ01000014">
    <property type="protein sequence ID" value="RAR69960.1"/>
    <property type="molecule type" value="Genomic_DNA"/>
</dbReference>
<dbReference type="Gene3D" id="3.20.20.120">
    <property type="entry name" value="Enolase-like C-terminal domain"/>
    <property type="match status" value="1"/>
</dbReference>
<comment type="caution">
    <text evidence="4">The sequence shown here is derived from an EMBL/GenBank/DDBJ whole genome shotgun (WGS) entry which is preliminary data.</text>
</comment>
<sequence>MQLSWQIVRLNLKETFSIAYGDYSFRDALIVSLKKHNAIGYGECTAVSYYHVNLNDFVHQLKAIQPILEKKKMCTPKEFYQELVVLPIETFLLSALDCAYWDLYGKLEQKNFLELNAITSNSIPDSSITISIADVATQIKKITTSNWSRFKIKCKGFHEKDIQKVLGLSKEIALDTNGSFTKEESQRLEHLESANHFQYVEQPMAVGFDNYSVLTRSSNVNWMADEDCQTIEDLEHLQPYYKSINVKLMKCGGLTPALELIKKAKEMQFKVMIGCMTESTIGISAGAVLAPLCDFADLDGANLIANDFAIGSSVVSGKIALTDKPGLGIKCIV</sequence>
<dbReference type="Pfam" id="PF13378">
    <property type="entry name" value="MR_MLE_C"/>
    <property type="match status" value="1"/>
</dbReference>
<keyword evidence="5" id="KW-1185">Reference proteome</keyword>
<evidence type="ECO:0000313" key="5">
    <source>
        <dbReference type="Proteomes" id="UP000248840"/>
    </source>
</evidence>